<feature type="region of interest" description="Disordered" evidence="1">
    <location>
        <begin position="157"/>
        <end position="186"/>
    </location>
</feature>
<evidence type="ECO:0008006" key="4">
    <source>
        <dbReference type="Google" id="ProtNLM"/>
    </source>
</evidence>
<dbReference type="RefSeq" id="WP_114594899.1">
    <property type="nucleotide sequence ID" value="NZ_CP031166.1"/>
</dbReference>
<sequence length="328" mass="36647">MSAENVAWVYRHSPYKGVKFGIHQAMADIANAAHGNEIWMRHDKLAAMARTSRSSVSRFCTEMIEDGLLELVEDNSQNGRNDASRYRLLCPADAEVMYDRFTKSGRPDDTQPEVEGQQISRFRKSVSQKQRERMEEVDAPTLLDGLYEEDVIDVDPDGPLAPVLSMNPPAGSRRADPDKPQTSQEAYERLSDLPISPDDDAELKAASGLVLAYYTLWRTENGLGRMRNNSWHGEVRSMAKHLMSAEALPPQVVAQIVMEWHDKNMEFTASGGTASRPGYIKTIAQSWIDRGNGMAQHGIDGKGTSRRQHETNTRQAPIADRAHLANLI</sequence>
<dbReference type="KEGG" id="euz:DVS28_b0597"/>
<keyword evidence="3" id="KW-1185">Reference proteome</keyword>
<geneLocation type="plasmid" evidence="3">
    <name>pedy32-46i</name>
</geneLocation>
<reference evidence="2 3" key="1">
    <citation type="submission" date="2018-09" db="EMBL/GenBank/DDBJ databases">
        <title>Complete genome sequence of Euzebya sp. DY32-46 isolated from seawater of Pacific Ocean.</title>
        <authorList>
            <person name="Xu L."/>
            <person name="Wu Y.-H."/>
            <person name="Xu X.-W."/>
        </authorList>
    </citation>
    <scope>NUCLEOTIDE SEQUENCE [LARGE SCALE GENOMIC DNA]</scope>
    <source>
        <strain evidence="2 3">DY32-46</strain>
        <plasmid evidence="3">pedy32-46i</plasmid>
    </source>
</reference>
<dbReference type="EMBL" id="CP031166">
    <property type="protein sequence ID" value="AXV10337.1"/>
    <property type="molecule type" value="Genomic_DNA"/>
</dbReference>
<gene>
    <name evidence="2" type="ORF">DVS28_b0597</name>
</gene>
<evidence type="ECO:0000313" key="3">
    <source>
        <dbReference type="Proteomes" id="UP000264006"/>
    </source>
</evidence>
<feature type="region of interest" description="Disordered" evidence="1">
    <location>
        <begin position="102"/>
        <end position="136"/>
    </location>
</feature>
<evidence type="ECO:0000256" key="1">
    <source>
        <dbReference type="SAM" id="MobiDB-lite"/>
    </source>
</evidence>
<evidence type="ECO:0000313" key="2">
    <source>
        <dbReference type="EMBL" id="AXV10337.1"/>
    </source>
</evidence>
<name>A0A346Y790_9ACTN</name>
<dbReference type="Proteomes" id="UP000264006">
    <property type="component" value="Plasmid pEDY32-46I"/>
</dbReference>
<dbReference type="AlphaFoldDB" id="A0A346Y790"/>
<organism evidence="2 3">
    <name type="scientific">Euzebya pacifica</name>
    <dbReference type="NCBI Taxonomy" id="1608957"/>
    <lineage>
        <taxon>Bacteria</taxon>
        <taxon>Bacillati</taxon>
        <taxon>Actinomycetota</taxon>
        <taxon>Nitriliruptoria</taxon>
        <taxon>Euzebyales</taxon>
    </lineage>
</organism>
<accession>A0A346Y790</accession>
<protein>
    <recommendedName>
        <fullName evidence="4">Helix-turn-helix domain-containing protein</fullName>
    </recommendedName>
</protein>
<keyword evidence="2" id="KW-0614">Plasmid</keyword>
<proteinExistence type="predicted"/>